<proteinExistence type="predicted"/>
<name>A0ABD2KPT3_9BILA</name>
<evidence type="ECO:0000256" key="1">
    <source>
        <dbReference type="SAM" id="MobiDB-lite"/>
    </source>
</evidence>
<accession>A0ABD2KPT3</accession>
<feature type="compositionally biased region" description="Gly residues" evidence="1">
    <location>
        <begin position="127"/>
        <end position="139"/>
    </location>
</feature>
<evidence type="ECO:0000313" key="2">
    <source>
        <dbReference type="EMBL" id="KAL3104901.1"/>
    </source>
</evidence>
<comment type="caution">
    <text evidence="2">The sequence shown here is derived from an EMBL/GenBank/DDBJ whole genome shotgun (WGS) entry which is preliminary data.</text>
</comment>
<sequence length="151" mass="16598">MAEEFRLWHYFEPSFPDAPPPRAPRDLRSKTRAPLVRLTPNFMGIHPTAPNDEWQKNFASGTILSRVFPTPHPLAHPRDLRSKIRAPGVRGDGQRGSAPPGRRNGGEGAAAVERGGPRRRTAEWWGGARGAVGRGGPWKRGGVRAARTTEL</sequence>
<feature type="region of interest" description="Disordered" evidence="1">
    <location>
        <begin position="69"/>
        <end position="151"/>
    </location>
</feature>
<dbReference type="EMBL" id="JBICBT010000694">
    <property type="protein sequence ID" value="KAL3104901.1"/>
    <property type="molecule type" value="Genomic_DNA"/>
</dbReference>
<dbReference type="AlphaFoldDB" id="A0ABD2KPT3"/>
<gene>
    <name evidence="2" type="ORF">niasHT_026396</name>
</gene>
<reference evidence="2 3" key="1">
    <citation type="submission" date="2024-10" db="EMBL/GenBank/DDBJ databases">
        <authorList>
            <person name="Kim D."/>
        </authorList>
    </citation>
    <scope>NUCLEOTIDE SEQUENCE [LARGE SCALE GENOMIC DNA]</scope>
    <source>
        <strain evidence="2">BH-2024</strain>
    </source>
</reference>
<evidence type="ECO:0000313" key="3">
    <source>
        <dbReference type="Proteomes" id="UP001620626"/>
    </source>
</evidence>
<organism evidence="2 3">
    <name type="scientific">Heterodera trifolii</name>
    <dbReference type="NCBI Taxonomy" id="157864"/>
    <lineage>
        <taxon>Eukaryota</taxon>
        <taxon>Metazoa</taxon>
        <taxon>Ecdysozoa</taxon>
        <taxon>Nematoda</taxon>
        <taxon>Chromadorea</taxon>
        <taxon>Rhabditida</taxon>
        <taxon>Tylenchina</taxon>
        <taxon>Tylenchomorpha</taxon>
        <taxon>Tylenchoidea</taxon>
        <taxon>Heteroderidae</taxon>
        <taxon>Heteroderinae</taxon>
        <taxon>Heterodera</taxon>
    </lineage>
</organism>
<keyword evidence="3" id="KW-1185">Reference proteome</keyword>
<protein>
    <submittedName>
        <fullName evidence="2">Uncharacterized protein</fullName>
    </submittedName>
</protein>
<dbReference type="Proteomes" id="UP001620626">
    <property type="component" value="Unassembled WGS sequence"/>
</dbReference>